<feature type="compositionally biased region" description="Basic and acidic residues" evidence="1">
    <location>
        <begin position="57"/>
        <end position="69"/>
    </location>
</feature>
<evidence type="ECO:0000313" key="3">
    <source>
        <dbReference type="EMBL" id="SER99828.1"/>
    </source>
</evidence>
<feature type="compositionally biased region" description="Polar residues" evidence="1">
    <location>
        <begin position="271"/>
        <end position="280"/>
    </location>
</feature>
<evidence type="ECO:0000256" key="1">
    <source>
        <dbReference type="SAM" id="MobiDB-lite"/>
    </source>
</evidence>
<keyword evidence="2" id="KW-0812">Transmembrane</keyword>
<keyword evidence="2" id="KW-1133">Transmembrane helix</keyword>
<feature type="compositionally biased region" description="Low complexity" evidence="1">
    <location>
        <begin position="207"/>
        <end position="230"/>
    </location>
</feature>
<feature type="region of interest" description="Disordered" evidence="1">
    <location>
        <begin position="147"/>
        <end position="166"/>
    </location>
</feature>
<gene>
    <name evidence="3" type="ORF">SAMN05443377_1276</name>
</gene>
<evidence type="ECO:0000313" key="4">
    <source>
        <dbReference type="Proteomes" id="UP000198815"/>
    </source>
</evidence>
<feature type="compositionally biased region" description="Polar residues" evidence="1">
    <location>
        <begin position="248"/>
        <end position="263"/>
    </location>
</feature>
<dbReference type="AlphaFoldDB" id="A0A1H9TS26"/>
<keyword evidence="2" id="KW-0472">Membrane</keyword>
<keyword evidence="4" id="KW-1185">Reference proteome</keyword>
<organism evidence="3 4">
    <name type="scientific">Propionibacterium cyclohexanicum</name>
    <dbReference type="NCBI Taxonomy" id="64702"/>
    <lineage>
        <taxon>Bacteria</taxon>
        <taxon>Bacillati</taxon>
        <taxon>Actinomycetota</taxon>
        <taxon>Actinomycetes</taxon>
        <taxon>Propionibacteriales</taxon>
        <taxon>Propionibacteriaceae</taxon>
        <taxon>Propionibacterium</taxon>
    </lineage>
</organism>
<feature type="region of interest" description="Disordered" evidence="1">
    <location>
        <begin position="1"/>
        <end position="108"/>
    </location>
</feature>
<feature type="region of interest" description="Disordered" evidence="1">
    <location>
        <begin position="199"/>
        <end position="234"/>
    </location>
</feature>
<evidence type="ECO:0000256" key="2">
    <source>
        <dbReference type="SAM" id="Phobius"/>
    </source>
</evidence>
<feature type="compositionally biased region" description="Basic and acidic residues" evidence="1">
    <location>
        <begin position="1"/>
        <end position="11"/>
    </location>
</feature>
<feature type="region of interest" description="Disordered" evidence="1">
    <location>
        <begin position="248"/>
        <end position="289"/>
    </location>
</feature>
<reference evidence="3 4" key="1">
    <citation type="submission" date="2016-10" db="EMBL/GenBank/DDBJ databases">
        <authorList>
            <person name="de Groot N.N."/>
        </authorList>
    </citation>
    <scope>NUCLEOTIDE SEQUENCE [LARGE SCALE GENOMIC DNA]</scope>
    <source>
        <strain evidence="3 4">DSM 16859</strain>
    </source>
</reference>
<dbReference type="EMBL" id="FOGZ01000027">
    <property type="protein sequence ID" value="SER99828.1"/>
    <property type="molecule type" value="Genomic_DNA"/>
</dbReference>
<feature type="compositionally biased region" description="Polar residues" evidence="1">
    <location>
        <begin position="85"/>
        <end position="96"/>
    </location>
</feature>
<dbReference type="RefSeq" id="WP_091971002.1">
    <property type="nucleotide sequence ID" value="NZ_FOGZ01000027.1"/>
</dbReference>
<dbReference type="Proteomes" id="UP000198815">
    <property type="component" value="Unassembled WGS sequence"/>
</dbReference>
<dbReference type="STRING" id="64702.SAMN05443377_1276"/>
<proteinExistence type="predicted"/>
<sequence length="289" mass="29478">MNDDQYRSHGESDDDPTGRTGAPQEPADSEETVILPRHSARRGYSPHGDPAEPGSSDARDAGSDSERTRAMGAIPPSHPDESFATEASANAPTQSLPPVAPVETGYRERDTGRTRAFPGAQASAPDYGHGASASNWQGHFVGAGAAGGAAGGIVDDEPEPPTPRNRSTNKILLRVLQVLAAFLILFIGVGIGSFVSGTPAPRSSPGATQTVTSTTTATTTTTATPVSTPTIAPPPVTITETVLQPARTETVTQPAQTVTSTVQGPARPAVTVTQTVPAQQGGSGTGTTP</sequence>
<accession>A0A1H9TS26</accession>
<name>A0A1H9TS26_9ACTN</name>
<feature type="transmembrane region" description="Helical" evidence="2">
    <location>
        <begin position="171"/>
        <end position="195"/>
    </location>
</feature>
<protein>
    <submittedName>
        <fullName evidence="3">Uncharacterized protein</fullName>
    </submittedName>
</protein>